<dbReference type="Proteomes" id="UP000606044">
    <property type="component" value="Unassembled WGS sequence"/>
</dbReference>
<dbReference type="PANTHER" id="PTHR33164:SF105">
    <property type="entry name" value="TRANSCRIPTIONAL REPRESSOR PROTEIN-RELATED"/>
    <property type="match status" value="1"/>
</dbReference>
<keyword evidence="1" id="KW-0805">Transcription regulation</keyword>
<dbReference type="GO" id="GO:0003677">
    <property type="term" value="F:DNA binding"/>
    <property type="evidence" value="ECO:0007669"/>
    <property type="project" value="UniProtKB-KW"/>
</dbReference>
<dbReference type="InterPro" id="IPR039422">
    <property type="entry name" value="MarR/SlyA-like"/>
</dbReference>
<dbReference type="SMART" id="SM00347">
    <property type="entry name" value="HTH_MARR"/>
    <property type="match status" value="1"/>
</dbReference>
<organism evidence="5 6">
    <name type="scientific">Azorhizobium oxalatiphilum</name>
    <dbReference type="NCBI Taxonomy" id="980631"/>
    <lineage>
        <taxon>Bacteria</taxon>
        <taxon>Pseudomonadati</taxon>
        <taxon>Pseudomonadota</taxon>
        <taxon>Alphaproteobacteria</taxon>
        <taxon>Hyphomicrobiales</taxon>
        <taxon>Xanthobacteraceae</taxon>
        <taxon>Azorhizobium</taxon>
    </lineage>
</organism>
<keyword evidence="3" id="KW-0804">Transcription</keyword>
<keyword evidence="2" id="KW-0238">DNA-binding</keyword>
<evidence type="ECO:0000313" key="6">
    <source>
        <dbReference type="Proteomes" id="UP000606044"/>
    </source>
</evidence>
<evidence type="ECO:0000259" key="4">
    <source>
        <dbReference type="PROSITE" id="PS50995"/>
    </source>
</evidence>
<dbReference type="PROSITE" id="PS50995">
    <property type="entry name" value="HTH_MARR_2"/>
    <property type="match status" value="1"/>
</dbReference>
<keyword evidence="6" id="KW-1185">Reference proteome</keyword>
<dbReference type="PANTHER" id="PTHR33164">
    <property type="entry name" value="TRANSCRIPTIONAL REGULATOR, MARR FAMILY"/>
    <property type="match status" value="1"/>
</dbReference>
<evidence type="ECO:0000313" key="5">
    <source>
        <dbReference type="EMBL" id="GGF85874.1"/>
    </source>
</evidence>
<dbReference type="GO" id="GO:0003700">
    <property type="term" value="F:DNA-binding transcription factor activity"/>
    <property type="evidence" value="ECO:0007669"/>
    <property type="project" value="InterPro"/>
</dbReference>
<dbReference type="GO" id="GO:0006950">
    <property type="term" value="P:response to stress"/>
    <property type="evidence" value="ECO:0007669"/>
    <property type="project" value="TreeGrafter"/>
</dbReference>
<dbReference type="InterPro" id="IPR036390">
    <property type="entry name" value="WH_DNA-bd_sf"/>
</dbReference>
<dbReference type="PROSITE" id="PS01117">
    <property type="entry name" value="HTH_MARR_1"/>
    <property type="match status" value="1"/>
</dbReference>
<proteinExistence type="predicted"/>
<dbReference type="InterPro" id="IPR000835">
    <property type="entry name" value="HTH_MarR-typ"/>
</dbReference>
<dbReference type="InterPro" id="IPR023187">
    <property type="entry name" value="Tscrpt_reg_MarR-type_CS"/>
</dbReference>
<comment type="caution">
    <text evidence="5">The sequence shown here is derived from an EMBL/GenBank/DDBJ whole genome shotgun (WGS) entry which is preliminary data.</text>
</comment>
<evidence type="ECO:0000256" key="2">
    <source>
        <dbReference type="ARBA" id="ARBA00023125"/>
    </source>
</evidence>
<dbReference type="AlphaFoldDB" id="A0A917CHG6"/>
<dbReference type="RefSeq" id="WP_244644678.1">
    <property type="nucleotide sequence ID" value="NZ_BMCT01000011.1"/>
</dbReference>
<dbReference type="InterPro" id="IPR036388">
    <property type="entry name" value="WH-like_DNA-bd_sf"/>
</dbReference>
<gene>
    <name evidence="5" type="ORF">GCM10007301_52150</name>
</gene>
<accession>A0A917CHG6</accession>
<dbReference type="Pfam" id="PF12802">
    <property type="entry name" value="MarR_2"/>
    <property type="match status" value="1"/>
</dbReference>
<evidence type="ECO:0000256" key="1">
    <source>
        <dbReference type="ARBA" id="ARBA00023015"/>
    </source>
</evidence>
<sequence length="162" mass="17944">MRLDSYVDMHADAPIMASIDPALLSLVSQTCVCRRVQRASRTVGKRFDEAVRPLGLNNWQFTMLMALTRTAAPTVNQLAADLAMDRTTVTKNLRPLERRGLLEIRADEKDGRVRRIVLTETGRTLLADAIERWKVVNQQVAAGLSPETLAALMTGLEALATE</sequence>
<dbReference type="EMBL" id="BMCT01000011">
    <property type="protein sequence ID" value="GGF85874.1"/>
    <property type="molecule type" value="Genomic_DNA"/>
</dbReference>
<reference evidence="5" key="2">
    <citation type="submission" date="2020-09" db="EMBL/GenBank/DDBJ databases">
        <authorList>
            <person name="Sun Q."/>
            <person name="Sedlacek I."/>
        </authorList>
    </citation>
    <scope>NUCLEOTIDE SEQUENCE</scope>
    <source>
        <strain evidence="5">CCM 7897</strain>
    </source>
</reference>
<protein>
    <submittedName>
        <fullName evidence="5">MarR family transcriptional regulator</fullName>
    </submittedName>
</protein>
<dbReference type="SUPFAM" id="SSF46785">
    <property type="entry name" value="Winged helix' DNA-binding domain"/>
    <property type="match status" value="1"/>
</dbReference>
<feature type="domain" description="HTH marR-type" evidence="4">
    <location>
        <begin position="29"/>
        <end position="161"/>
    </location>
</feature>
<dbReference type="PRINTS" id="PR00598">
    <property type="entry name" value="HTHMARR"/>
</dbReference>
<name>A0A917CHG6_9HYPH</name>
<reference evidence="5" key="1">
    <citation type="journal article" date="2014" name="Int. J. Syst. Evol. Microbiol.">
        <title>Complete genome sequence of Corynebacterium casei LMG S-19264T (=DSM 44701T), isolated from a smear-ripened cheese.</title>
        <authorList>
            <consortium name="US DOE Joint Genome Institute (JGI-PGF)"/>
            <person name="Walter F."/>
            <person name="Albersmeier A."/>
            <person name="Kalinowski J."/>
            <person name="Ruckert C."/>
        </authorList>
    </citation>
    <scope>NUCLEOTIDE SEQUENCE</scope>
    <source>
        <strain evidence="5">CCM 7897</strain>
    </source>
</reference>
<dbReference type="Gene3D" id="1.10.10.10">
    <property type="entry name" value="Winged helix-like DNA-binding domain superfamily/Winged helix DNA-binding domain"/>
    <property type="match status" value="1"/>
</dbReference>
<evidence type="ECO:0000256" key="3">
    <source>
        <dbReference type="ARBA" id="ARBA00023163"/>
    </source>
</evidence>